<dbReference type="AlphaFoldDB" id="R0L2V7"/>
<dbReference type="Proteomes" id="UP000296049">
    <property type="component" value="Unassembled WGS sequence"/>
</dbReference>
<organism evidence="1 2">
    <name type="scientific">Anas platyrhynchos</name>
    <name type="common">Mallard</name>
    <name type="synonym">Anas boschas</name>
    <dbReference type="NCBI Taxonomy" id="8839"/>
    <lineage>
        <taxon>Eukaryota</taxon>
        <taxon>Metazoa</taxon>
        <taxon>Chordata</taxon>
        <taxon>Craniata</taxon>
        <taxon>Vertebrata</taxon>
        <taxon>Euteleostomi</taxon>
        <taxon>Archelosauria</taxon>
        <taxon>Archosauria</taxon>
        <taxon>Dinosauria</taxon>
        <taxon>Saurischia</taxon>
        <taxon>Theropoda</taxon>
        <taxon>Coelurosauria</taxon>
        <taxon>Aves</taxon>
        <taxon>Neognathae</taxon>
        <taxon>Galloanserae</taxon>
        <taxon>Anseriformes</taxon>
        <taxon>Anatidae</taxon>
        <taxon>Anatinae</taxon>
        <taxon>Anas</taxon>
    </lineage>
</organism>
<proteinExistence type="predicted"/>
<dbReference type="EMBL" id="KB744195">
    <property type="protein sequence ID" value="EOA95754.1"/>
    <property type="molecule type" value="Genomic_DNA"/>
</dbReference>
<keyword evidence="2" id="KW-1185">Reference proteome</keyword>
<gene>
    <name evidence="1" type="ORF">Anapl_09093</name>
</gene>
<sequence>MAFKCTAGEGAGTWAIHSMGPIGLQLPGQVGLCKADPDPQIQEQVNQEELCRLTSLTSEESGLIGTKRNDHQAWNVITGMSSDCEEPVQGKELVSRNACAIGAFSLTSIVTDPYVFPRYHVRNPKIFLDKACLPEKNQTSPKFAGDTSSKLELKSTSTSAACNREHEDGYFIFHVSTEFGSCKLRTEDWLSFIKSIDQLGFSYCASHKDWKNISVESLQTKKQLIQNLLYARERNQLKTVLIKAVRDISCRDVLGCLWNSVSKGTAADCEIGKMRDFGCFGGQPGGCWALGSRGFPDEKWSSCRNFQGSVRRSAFAVGTGNDAVRLVGCNSSANLATLMLTKVSATLSGCRSSHWQKYEFNRYMDLTDNYSILFPPHLQLLVTIQHLKLSAKSLVTGHNSI</sequence>
<reference evidence="2" key="1">
    <citation type="journal article" date="2013" name="Nat. Genet.">
        <title>The duck genome and transcriptome provide insight into an avian influenza virus reservoir species.</title>
        <authorList>
            <person name="Huang Y."/>
            <person name="Li Y."/>
            <person name="Burt D.W."/>
            <person name="Chen H."/>
            <person name="Zhang Y."/>
            <person name="Qian W."/>
            <person name="Kim H."/>
            <person name="Gan S."/>
            <person name="Zhao Y."/>
            <person name="Li J."/>
            <person name="Yi K."/>
            <person name="Feng H."/>
            <person name="Zhu P."/>
            <person name="Li B."/>
            <person name="Liu Q."/>
            <person name="Fairley S."/>
            <person name="Magor K.E."/>
            <person name="Du Z."/>
            <person name="Hu X."/>
            <person name="Goodman L."/>
            <person name="Tafer H."/>
            <person name="Vignal A."/>
            <person name="Lee T."/>
            <person name="Kim K.W."/>
            <person name="Sheng Z."/>
            <person name="An Y."/>
            <person name="Searle S."/>
            <person name="Herrero J."/>
            <person name="Groenen M.A."/>
            <person name="Crooijmans R.P."/>
            <person name="Faraut T."/>
            <person name="Cai Q."/>
            <person name="Webster R.G."/>
            <person name="Aldridge J.R."/>
            <person name="Warren W.C."/>
            <person name="Bartschat S."/>
            <person name="Kehr S."/>
            <person name="Marz M."/>
            <person name="Stadler P.F."/>
            <person name="Smith J."/>
            <person name="Kraus R.H."/>
            <person name="Zhao Y."/>
            <person name="Ren L."/>
            <person name="Fei J."/>
            <person name="Morisson M."/>
            <person name="Kaiser P."/>
            <person name="Griffin D.K."/>
            <person name="Rao M."/>
            <person name="Pitel F."/>
            <person name="Wang J."/>
            <person name="Li N."/>
        </authorList>
    </citation>
    <scope>NUCLEOTIDE SEQUENCE [LARGE SCALE GENOMIC DNA]</scope>
</reference>
<accession>R0L2V7</accession>
<name>R0L2V7_ANAPL</name>
<evidence type="ECO:0000313" key="2">
    <source>
        <dbReference type="Proteomes" id="UP000296049"/>
    </source>
</evidence>
<protein>
    <submittedName>
        <fullName evidence="1">Uncharacterized protein</fullName>
    </submittedName>
</protein>
<evidence type="ECO:0000313" key="1">
    <source>
        <dbReference type="EMBL" id="EOA95754.1"/>
    </source>
</evidence>